<feature type="transmembrane region" description="Helical" evidence="1">
    <location>
        <begin position="529"/>
        <end position="549"/>
    </location>
</feature>
<reference evidence="2" key="1">
    <citation type="submission" date="2021-01" db="EMBL/GenBank/DDBJ databases">
        <title>Metabolic potential, ecology and presence of endohyphal bacteria is reflected in genomic diversity of Mucoromycotina.</title>
        <authorList>
            <person name="Muszewska A."/>
            <person name="Okrasinska A."/>
            <person name="Steczkiewicz K."/>
            <person name="Drgas O."/>
            <person name="Orlowska M."/>
            <person name="Perlinska-Lenart U."/>
            <person name="Aleksandrzak-Piekarczyk T."/>
            <person name="Szatraj K."/>
            <person name="Zielenkiewicz U."/>
            <person name="Pilsyk S."/>
            <person name="Malc E."/>
            <person name="Mieczkowski P."/>
            <person name="Kruszewska J.S."/>
            <person name="Biernat P."/>
            <person name="Pawlowska J."/>
        </authorList>
    </citation>
    <scope>NUCLEOTIDE SEQUENCE</scope>
    <source>
        <strain evidence="2">WA0000018081</strain>
    </source>
</reference>
<proteinExistence type="predicted"/>
<evidence type="ECO:0000313" key="2">
    <source>
        <dbReference type="EMBL" id="KAG2229117.1"/>
    </source>
</evidence>
<dbReference type="InterPro" id="IPR021514">
    <property type="entry name" value="DUF3176"/>
</dbReference>
<keyword evidence="1" id="KW-0812">Transmembrane</keyword>
<protein>
    <submittedName>
        <fullName evidence="2">Uncharacterized protein</fullName>
    </submittedName>
</protein>
<feature type="transmembrane region" description="Helical" evidence="1">
    <location>
        <begin position="93"/>
        <end position="112"/>
    </location>
</feature>
<keyword evidence="3" id="KW-1185">Reference proteome</keyword>
<dbReference type="PANTHER" id="PTHR35394:SF5">
    <property type="entry name" value="DUF3176 DOMAIN-CONTAINING PROTEIN"/>
    <property type="match status" value="1"/>
</dbReference>
<keyword evidence="1" id="KW-0472">Membrane</keyword>
<dbReference type="PANTHER" id="PTHR35394">
    <property type="entry name" value="DUF3176 DOMAIN-CONTAINING PROTEIN"/>
    <property type="match status" value="1"/>
</dbReference>
<dbReference type="Pfam" id="PF11374">
    <property type="entry name" value="DUF3176"/>
    <property type="match status" value="1"/>
</dbReference>
<sequence>MNKAKHYNYTNDDVPLSTKFSQDDEHKYQQGLGYNNQTFTGQVKQSKASLFVEPVFGIFVSVALSIVLLLLFLHADNKPLDYTIIRMKIPSLVSLLLSVNAIFIASGISTAISEYKWVRLQNGAPLTLIDIYDGCTRGLSGFFATLKSLQFDFVLIMALVFHIGLLLASPASQAIIVAVNDSYNRTNGDIRFYHYRSDDFTMRSGLGTSRQPPLMNGLATNGYITASSFARAAIGSKSSATFICPEDANYCMFYNVSYISTSMQCTNTTGKDTAIANHDGGTQRSVIVLDEYFTARNITDAKFKFPKFLYSTEMLGRTYYDLANYTQPLMPGLGIPLTQALKDEYDPQYRPYVGDQIFIMAYGTRDNSARTVSNFTELTYKKCSFTSNFNTSTWKTVNGTLIQDSVESSVPIVFDYDNVLGNNTAIDNDSSLVRIMINAYTMQQAILYELTTPKYYTMTDYMRTYSYTTLQSNSNNFEEFMKEGLAAFDFAFFQSPAVSGIYQDIKQLPSQGYGYFNTKSRYKVNKKDCFVLFICLVTSVVWWLSVWIISLKKNRGITRGSSQIALLSTSMTPLAERQLYQLSSMDRNSAFKQAKDLRVRLGVSNDRIAFGMDSEQDLQHL</sequence>
<gene>
    <name evidence="2" type="ORF">INT48_002933</name>
</gene>
<comment type="caution">
    <text evidence="2">The sequence shown here is derived from an EMBL/GenBank/DDBJ whole genome shotgun (WGS) entry which is preliminary data.</text>
</comment>
<feature type="transmembrane region" description="Helical" evidence="1">
    <location>
        <begin position="55"/>
        <end position="73"/>
    </location>
</feature>
<evidence type="ECO:0000256" key="1">
    <source>
        <dbReference type="SAM" id="Phobius"/>
    </source>
</evidence>
<dbReference type="Proteomes" id="UP000613177">
    <property type="component" value="Unassembled WGS sequence"/>
</dbReference>
<evidence type="ECO:0000313" key="3">
    <source>
        <dbReference type="Proteomes" id="UP000613177"/>
    </source>
</evidence>
<accession>A0A8H7VRX6</accession>
<dbReference type="EMBL" id="JAEPRE010000308">
    <property type="protein sequence ID" value="KAG2229117.1"/>
    <property type="molecule type" value="Genomic_DNA"/>
</dbReference>
<organism evidence="2 3">
    <name type="scientific">Thamnidium elegans</name>
    <dbReference type="NCBI Taxonomy" id="101142"/>
    <lineage>
        <taxon>Eukaryota</taxon>
        <taxon>Fungi</taxon>
        <taxon>Fungi incertae sedis</taxon>
        <taxon>Mucoromycota</taxon>
        <taxon>Mucoromycotina</taxon>
        <taxon>Mucoromycetes</taxon>
        <taxon>Mucorales</taxon>
        <taxon>Mucorineae</taxon>
        <taxon>Mucoraceae</taxon>
        <taxon>Thamnidium</taxon>
    </lineage>
</organism>
<name>A0A8H7VRX6_9FUNG</name>
<dbReference type="AlphaFoldDB" id="A0A8H7VRX6"/>
<keyword evidence="1" id="KW-1133">Transmembrane helix</keyword>
<feature type="transmembrane region" description="Helical" evidence="1">
    <location>
        <begin position="149"/>
        <end position="168"/>
    </location>
</feature>